<reference evidence="1 2" key="1">
    <citation type="submission" date="2015-02" db="EMBL/GenBank/DDBJ databases">
        <title>Genome Sequencing of Rickettsiales.</title>
        <authorList>
            <person name="Daugherty S.C."/>
            <person name="Su Q."/>
            <person name="Abolude K."/>
            <person name="Beier-Sexton M."/>
            <person name="Carlyon J.A."/>
            <person name="Carter R."/>
            <person name="Day N.P."/>
            <person name="Dumler S.J."/>
            <person name="Dyachenko V."/>
            <person name="Godinez A."/>
            <person name="Kurtti T.J."/>
            <person name="Lichay M."/>
            <person name="Mullins K.E."/>
            <person name="Ott S."/>
            <person name="Pappas-Brown V."/>
            <person name="Paris D.H."/>
            <person name="Patel P."/>
            <person name="Richards A.L."/>
            <person name="Sadzewicz L."/>
            <person name="Sears K."/>
            <person name="Seidman D."/>
            <person name="Sengamalay N."/>
            <person name="Stenos J."/>
            <person name="Tallon L.J."/>
            <person name="Vincent G."/>
            <person name="Fraser C.M."/>
            <person name="Munderloh U."/>
            <person name="Dunning-Hotopp J.C."/>
        </authorList>
    </citation>
    <scope>NUCLEOTIDE SEQUENCE [LARGE SCALE GENOMIC DNA]</scope>
    <source>
        <strain evidence="1 2">Fuller</strain>
    </source>
</reference>
<comment type="caution">
    <text evidence="1">The sequence shown here is derived from an EMBL/GenBank/DDBJ whole genome shotgun (WGS) entry which is preliminary data.</text>
</comment>
<dbReference type="Proteomes" id="UP000033616">
    <property type="component" value="Unassembled WGS sequence"/>
</dbReference>
<proteinExistence type="predicted"/>
<organism evidence="1 2">
    <name type="scientific">Orientia chuto str. Dubai</name>
    <dbReference type="NCBI Taxonomy" id="1359168"/>
    <lineage>
        <taxon>Bacteria</taxon>
        <taxon>Pseudomonadati</taxon>
        <taxon>Pseudomonadota</taxon>
        <taxon>Alphaproteobacteria</taxon>
        <taxon>Rickettsiales</taxon>
        <taxon>Rickettsiaceae</taxon>
        <taxon>Rickettsieae</taxon>
        <taxon>Orientia</taxon>
    </lineage>
</organism>
<name>A0A0F3MP29_9RICK</name>
<evidence type="ECO:0000313" key="1">
    <source>
        <dbReference type="EMBL" id="KJV57533.1"/>
    </source>
</evidence>
<keyword evidence="2" id="KW-1185">Reference proteome</keyword>
<sequence length="93" mass="10657">MGIIRALKIKPSEPFLQAWINQATNIIEHFNPQDLSNSIYAICTLNILCNSNIQIPQPFIDSINSSIIQQICNENIIQILKAHYYLAKKLQVY</sequence>
<dbReference type="STRING" id="1359168.OCHUTO_0085"/>
<gene>
    <name evidence="1" type="ORF">OCHUTO_0085</name>
</gene>
<dbReference type="AlphaFoldDB" id="A0A0F3MP29"/>
<dbReference type="PATRIC" id="fig|1359168.3.peg.88"/>
<dbReference type="EMBL" id="LANP01000001">
    <property type="protein sequence ID" value="KJV57533.1"/>
    <property type="molecule type" value="Genomic_DNA"/>
</dbReference>
<evidence type="ECO:0000313" key="2">
    <source>
        <dbReference type="Proteomes" id="UP000033616"/>
    </source>
</evidence>
<protein>
    <submittedName>
        <fullName evidence="1">Putative RNA-binding domain protein</fullName>
    </submittedName>
</protein>
<dbReference type="RefSeq" id="WP_045796906.1">
    <property type="nucleotide sequence ID" value="NZ_LANP01000001.1"/>
</dbReference>
<accession>A0A0F3MP29</accession>